<accession>A0A5C6RWF0</accession>
<feature type="transmembrane region" description="Helical" evidence="1">
    <location>
        <begin position="21"/>
        <end position="41"/>
    </location>
</feature>
<comment type="caution">
    <text evidence="2">The sequence shown here is derived from an EMBL/GenBank/DDBJ whole genome shotgun (WGS) entry which is preliminary data.</text>
</comment>
<proteinExistence type="predicted"/>
<dbReference type="OrthoDB" id="9814500at2"/>
<dbReference type="EMBL" id="VOPL01000009">
    <property type="protein sequence ID" value="TXB65702.1"/>
    <property type="molecule type" value="Genomic_DNA"/>
</dbReference>
<keyword evidence="1" id="KW-0812">Transmembrane</keyword>
<organism evidence="2 3">
    <name type="scientific">Paracoccus aurantiacus</name>
    <dbReference type="NCBI Taxonomy" id="2599412"/>
    <lineage>
        <taxon>Bacteria</taxon>
        <taxon>Pseudomonadati</taxon>
        <taxon>Pseudomonadota</taxon>
        <taxon>Alphaproteobacteria</taxon>
        <taxon>Rhodobacterales</taxon>
        <taxon>Paracoccaceae</taxon>
        <taxon>Paracoccus</taxon>
    </lineage>
</organism>
<reference evidence="2 3" key="1">
    <citation type="submission" date="2019-08" db="EMBL/GenBank/DDBJ databases">
        <authorList>
            <person name="Ye J."/>
        </authorList>
    </citation>
    <scope>NUCLEOTIDE SEQUENCE [LARGE SCALE GENOMIC DNA]</scope>
    <source>
        <strain evidence="2 3">TK008</strain>
    </source>
</reference>
<name>A0A5C6RWF0_9RHOB</name>
<dbReference type="Proteomes" id="UP000321562">
    <property type="component" value="Unassembled WGS sequence"/>
</dbReference>
<evidence type="ECO:0000313" key="3">
    <source>
        <dbReference type="Proteomes" id="UP000321562"/>
    </source>
</evidence>
<protein>
    <submittedName>
        <fullName evidence="2">Uncharacterized protein</fullName>
    </submittedName>
</protein>
<dbReference type="AlphaFoldDB" id="A0A5C6RWF0"/>
<keyword evidence="1" id="KW-1133">Transmembrane helix</keyword>
<keyword evidence="1" id="KW-0472">Membrane</keyword>
<sequence length="199" mass="21771">MDRQILWDQIRSMAGWVADNSLILAQVFAALITAFATIALWRVTRVLAVETATLAKMTAQPFVVCWLESSAADPIALNLTLRNTGNATAFDIKMEVTPGLPKKPGIDGSPPEDGTKTEFKTSLLPPGQMLSILGTMGPQVHDTQFDAVVSWSTYPGAADRQTLKYTFQAKDGFRGGFHSKGVHQIAQELEKIRKQLPSR</sequence>
<evidence type="ECO:0000313" key="2">
    <source>
        <dbReference type="EMBL" id="TXB65702.1"/>
    </source>
</evidence>
<evidence type="ECO:0000256" key="1">
    <source>
        <dbReference type="SAM" id="Phobius"/>
    </source>
</evidence>
<keyword evidence="3" id="KW-1185">Reference proteome</keyword>
<gene>
    <name evidence="2" type="ORF">FQV27_16775</name>
</gene>
<dbReference type="RefSeq" id="WP_147100797.1">
    <property type="nucleotide sequence ID" value="NZ_JBHUFH010000037.1"/>
</dbReference>